<feature type="compositionally biased region" description="Basic and acidic residues" evidence="1">
    <location>
        <begin position="555"/>
        <end position="577"/>
    </location>
</feature>
<evidence type="ECO:0000313" key="3">
    <source>
        <dbReference type="Proteomes" id="UP001642464"/>
    </source>
</evidence>
<feature type="compositionally biased region" description="Acidic residues" evidence="1">
    <location>
        <begin position="318"/>
        <end position="328"/>
    </location>
</feature>
<sequence length="832" mass="88398">MRLATTFQRGFSQPFCARAAPVTRLERSTNPNLGWPKQVWTQDLLSPARRTLPSALLGEKVPDGVLGNGHPVQPSRALLKAPKAGQSLSSTSSPSPGGPVGGAGETAPSWRLAELEEELRTARSELQALQKQREEERQQLEATQRSLESRLEELQLSTKAPERSRSSGSRGPEPAPVGQGLTQSGLSLTAEELERLIQDRVQSQLMALVKGSGTFELKVVEPPGQSTSSSQAQRAPVESALATLAAAWSKTPEVLPAVAASPATALPASSSAGPMGNAEACRSSQSMEATQPSAPSAPVAVEPSTQPEVDVAAYVPPADEDGQADTPEEVGREAEARSADESETAEEAASNSAWLSTAAPQPSRMMTEVASSDDSPEEVDGLASEDDLQLDAIPAGGLEEAASTAAPYPAFSEQEAEGSDSAWVSTAAQYPAASNGEREEASAAEQEVCSGGDEAETASAASAQPAPEEVGDQSAWPQQAFAEGQQVDWPDEASDAQQAADASLWEEEASAKGEQEGWPDQTLADGQKEEGSAVRHEADCPDETPADTQKAADASLREEEASAKGEQEEGAALRDEVDWPDETPQKVDAPSGQEETSEAEQVDWPNEASVDAQQVDWPDEASADAQQVDWPDEASAEGQTEQASDAAVWPPEAGSSLAWPDASERTRQADAPPAWPEASEKMQQAGNVYAWPQPSPAKPEADAPPSWPKAEPMQQAKDAHAWPQPSLATQEVREIRQDTDAWQAPVRELQRRVAKLEDQLMALQPPEASPNSVRPQTSKREAVRLPEEVAHQRSQQAEMSDGDEVGRDALPGSPQLARAQWQLQQAAQRRAV</sequence>
<evidence type="ECO:0000256" key="1">
    <source>
        <dbReference type="SAM" id="MobiDB-lite"/>
    </source>
</evidence>
<comment type="caution">
    <text evidence="2">The sequence shown here is derived from an EMBL/GenBank/DDBJ whole genome shotgun (WGS) entry which is preliminary data.</text>
</comment>
<proteinExistence type="predicted"/>
<reference evidence="2 3" key="1">
    <citation type="submission" date="2024-02" db="EMBL/GenBank/DDBJ databases">
        <authorList>
            <person name="Chen Y."/>
            <person name="Shah S."/>
            <person name="Dougan E. K."/>
            <person name="Thang M."/>
            <person name="Chan C."/>
        </authorList>
    </citation>
    <scope>NUCLEOTIDE SEQUENCE [LARGE SCALE GENOMIC DNA]</scope>
</reference>
<feature type="compositionally biased region" description="Low complexity" evidence="1">
    <location>
        <begin position="815"/>
        <end position="832"/>
    </location>
</feature>
<dbReference type="Proteomes" id="UP001642464">
    <property type="component" value="Unassembled WGS sequence"/>
</dbReference>
<feature type="compositionally biased region" description="Basic and acidic residues" evidence="1">
    <location>
        <begin position="329"/>
        <end position="340"/>
    </location>
</feature>
<organism evidence="2 3">
    <name type="scientific">Durusdinium trenchii</name>
    <dbReference type="NCBI Taxonomy" id="1381693"/>
    <lineage>
        <taxon>Eukaryota</taxon>
        <taxon>Sar</taxon>
        <taxon>Alveolata</taxon>
        <taxon>Dinophyceae</taxon>
        <taxon>Suessiales</taxon>
        <taxon>Symbiodiniaceae</taxon>
        <taxon>Durusdinium</taxon>
    </lineage>
</organism>
<feature type="compositionally biased region" description="Low complexity" evidence="1">
    <location>
        <begin position="457"/>
        <end position="468"/>
    </location>
</feature>
<gene>
    <name evidence="2" type="ORF">SCF082_LOCUS37946</name>
</gene>
<accession>A0ABP0PXU3</accession>
<feature type="compositionally biased region" description="Low complexity" evidence="1">
    <location>
        <begin position="85"/>
        <end position="95"/>
    </location>
</feature>
<feature type="compositionally biased region" description="Basic and acidic residues" evidence="1">
    <location>
        <begin position="526"/>
        <end position="539"/>
    </location>
</feature>
<feature type="compositionally biased region" description="Acidic residues" evidence="1">
    <location>
        <begin position="374"/>
        <end position="389"/>
    </location>
</feature>
<feature type="region of interest" description="Disordered" evidence="1">
    <location>
        <begin position="265"/>
        <end position="734"/>
    </location>
</feature>
<feature type="compositionally biased region" description="Polar residues" evidence="1">
    <location>
        <begin position="282"/>
        <end position="291"/>
    </location>
</feature>
<feature type="region of interest" description="Disordered" evidence="1">
    <location>
        <begin position="80"/>
        <end position="106"/>
    </location>
</feature>
<feature type="region of interest" description="Disordered" evidence="1">
    <location>
        <begin position="761"/>
        <end position="832"/>
    </location>
</feature>
<feature type="compositionally biased region" description="Low complexity" evidence="1">
    <location>
        <begin position="292"/>
        <end position="304"/>
    </location>
</feature>
<protein>
    <submittedName>
        <fullName evidence="2">Uncharacterized protein</fullName>
    </submittedName>
</protein>
<feature type="region of interest" description="Disordered" evidence="1">
    <location>
        <begin position="128"/>
        <end position="182"/>
    </location>
</feature>
<feature type="compositionally biased region" description="Basic and acidic residues" evidence="1">
    <location>
        <begin position="778"/>
        <end position="791"/>
    </location>
</feature>
<name>A0ABP0PXU3_9DINO</name>
<feature type="compositionally biased region" description="Low complexity" evidence="1">
    <location>
        <begin position="265"/>
        <end position="274"/>
    </location>
</feature>
<evidence type="ECO:0000313" key="2">
    <source>
        <dbReference type="EMBL" id="CAK9079535.1"/>
    </source>
</evidence>
<keyword evidence="3" id="KW-1185">Reference proteome</keyword>
<dbReference type="EMBL" id="CAXAMM010038618">
    <property type="protein sequence ID" value="CAK9079535.1"/>
    <property type="molecule type" value="Genomic_DNA"/>
</dbReference>